<evidence type="ECO:0000313" key="5">
    <source>
        <dbReference type="Proteomes" id="UP001595900"/>
    </source>
</evidence>
<dbReference type="Gene3D" id="1.10.443.10">
    <property type="entry name" value="Intergrase catalytic core"/>
    <property type="match status" value="1"/>
</dbReference>
<dbReference type="Proteomes" id="UP001595900">
    <property type="component" value="Unassembled WGS sequence"/>
</dbReference>
<dbReference type="RefSeq" id="WP_390227516.1">
    <property type="nucleotide sequence ID" value="NZ_JBHSCN010000003.1"/>
</dbReference>
<dbReference type="Gene3D" id="1.10.150.130">
    <property type="match status" value="1"/>
</dbReference>
<dbReference type="InterPro" id="IPR002104">
    <property type="entry name" value="Integrase_catalytic"/>
</dbReference>
<dbReference type="PANTHER" id="PTHR34605:SF3">
    <property type="entry name" value="P CELL-TYPE AGGLUTINATION PROTEIN MAP4-LIKE-RELATED"/>
    <property type="match status" value="1"/>
</dbReference>
<keyword evidence="2" id="KW-0233">DNA recombination</keyword>
<dbReference type="EMBL" id="JBHSCN010000003">
    <property type="protein sequence ID" value="MFC4242645.1"/>
    <property type="molecule type" value="Genomic_DNA"/>
</dbReference>
<dbReference type="InterPro" id="IPR052925">
    <property type="entry name" value="Phage_Integrase-like_Recomb"/>
</dbReference>
<dbReference type="SUPFAM" id="SSF56349">
    <property type="entry name" value="DNA breaking-rejoining enzymes"/>
    <property type="match status" value="1"/>
</dbReference>
<evidence type="ECO:0000256" key="2">
    <source>
        <dbReference type="ARBA" id="ARBA00023172"/>
    </source>
</evidence>
<accession>A0ABV8Q5J2</accession>
<organism evidence="4 5">
    <name type="scientific">Gryllotalpicola reticulitermitis</name>
    <dbReference type="NCBI Taxonomy" id="1184153"/>
    <lineage>
        <taxon>Bacteria</taxon>
        <taxon>Bacillati</taxon>
        <taxon>Actinomycetota</taxon>
        <taxon>Actinomycetes</taxon>
        <taxon>Micrococcales</taxon>
        <taxon>Microbacteriaceae</taxon>
        <taxon>Gryllotalpicola</taxon>
    </lineage>
</organism>
<name>A0ABV8Q5J2_9MICO</name>
<proteinExistence type="predicted"/>
<dbReference type="SUPFAM" id="SSF47823">
    <property type="entry name" value="lambda integrase-like, N-terminal domain"/>
    <property type="match status" value="1"/>
</dbReference>
<evidence type="ECO:0000313" key="4">
    <source>
        <dbReference type="EMBL" id="MFC4242645.1"/>
    </source>
</evidence>
<comment type="caution">
    <text evidence="4">The sequence shown here is derived from an EMBL/GenBank/DDBJ whole genome shotgun (WGS) entry which is preliminary data.</text>
</comment>
<dbReference type="Pfam" id="PF00589">
    <property type="entry name" value="Phage_integrase"/>
    <property type="match status" value="1"/>
</dbReference>
<reference evidence="5" key="1">
    <citation type="journal article" date="2019" name="Int. J. Syst. Evol. Microbiol.">
        <title>The Global Catalogue of Microorganisms (GCM) 10K type strain sequencing project: providing services to taxonomists for standard genome sequencing and annotation.</title>
        <authorList>
            <consortium name="The Broad Institute Genomics Platform"/>
            <consortium name="The Broad Institute Genome Sequencing Center for Infectious Disease"/>
            <person name="Wu L."/>
            <person name="Ma J."/>
        </authorList>
    </citation>
    <scope>NUCLEOTIDE SEQUENCE [LARGE SCALE GENOMIC DNA]</scope>
    <source>
        <strain evidence="5">CGMCC 1.10363</strain>
    </source>
</reference>
<dbReference type="PROSITE" id="PS51898">
    <property type="entry name" value="TYR_RECOMBINASE"/>
    <property type="match status" value="1"/>
</dbReference>
<evidence type="ECO:0000259" key="3">
    <source>
        <dbReference type="PROSITE" id="PS51898"/>
    </source>
</evidence>
<dbReference type="InterPro" id="IPR011010">
    <property type="entry name" value="DNA_brk_join_enz"/>
</dbReference>
<dbReference type="InterPro" id="IPR010998">
    <property type="entry name" value="Integrase_recombinase_N"/>
</dbReference>
<evidence type="ECO:0000256" key="1">
    <source>
        <dbReference type="ARBA" id="ARBA00023125"/>
    </source>
</evidence>
<feature type="domain" description="Tyr recombinase" evidence="3">
    <location>
        <begin position="126"/>
        <end position="325"/>
    </location>
</feature>
<gene>
    <name evidence="4" type="ORF">ACFOYW_04605</name>
</gene>
<keyword evidence="1" id="KW-0238">DNA-binding</keyword>
<keyword evidence="5" id="KW-1185">Reference proteome</keyword>
<dbReference type="PANTHER" id="PTHR34605">
    <property type="entry name" value="PHAGE_INTEGRASE DOMAIN-CONTAINING PROTEIN"/>
    <property type="match status" value="1"/>
</dbReference>
<protein>
    <submittedName>
        <fullName evidence="4">Tyrosine-type recombinase/integrase</fullName>
    </submittedName>
</protein>
<dbReference type="InterPro" id="IPR013762">
    <property type="entry name" value="Integrase-like_cat_sf"/>
</dbReference>
<sequence length="327" mass="35077">MTIERLAATSLTPWIARPELHAARIADALDSALAPSTRAAYRGALDRLARWARRERFVEPMSPACLAAYVTELAETGRSASAIGQVLAAVAREAFETGAPDPTQDPVLRQVVEGSRRRVAEHHVVRRAHPMTTPELARILAAIDQETVVGRRDAAITALLYAGAFRRSEVAAFNRSEFTVGADGIRILVRRSKRDQLAVGETVGIARGKHAATDPVRLVTRWLAGRGKVGPTEPVFVKVTRTGALCSSHMTGHAIGEIIKSRAKAAGLDAPITGHSGRRGHVSTAILAGSDLAVVAKTTRHKSLSSLMLYADELRVMERTTSADLGL</sequence>